<evidence type="ECO:0000256" key="1">
    <source>
        <dbReference type="ARBA" id="ARBA00023002"/>
    </source>
</evidence>
<dbReference type="AlphaFoldDB" id="A0A7C4H413"/>
<dbReference type="GO" id="GO:0046872">
    <property type="term" value="F:metal ion binding"/>
    <property type="evidence" value="ECO:0007669"/>
    <property type="project" value="InterPro"/>
</dbReference>
<protein>
    <submittedName>
        <fullName evidence="4">Iron-containing alcohol dehydrogenase</fullName>
    </submittedName>
</protein>
<evidence type="ECO:0000259" key="3">
    <source>
        <dbReference type="Pfam" id="PF25137"/>
    </source>
</evidence>
<dbReference type="EMBL" id="DTBQ01000066">
    <property type="protein sequence ID" value="HGM46566.1"/>
    <property type="molecule type" value="Genomic_DNA"/>
</dbReference>
<evidence type="ECO:0000313" key="4">
    <source>
        <dbReference type="EMBL" id="HGM46566.1"/>
    </source>
</evidence>
<dbReference type="InterPro" id="IPR018211">
    <property type="entry name" value="ADH_Fe_CS"/>
</dbReference>
<dbReference type="CDD" id="cd08551">
    <property type="entry name" value="Fe-ADH"/>
    <property type="match status" value="1"/>
</dbReference>
<organism evidence="4">
    <name type="scientific">Thermofilum pendens</name>
    <dbReference type="NCBI Taxonomy" id="2269"/>
    <lineage>
        <taxon>Archaea</taxon>
        <taxon>Thermoproteota</taxon>
        <taxon>Thermoprotei</taxon>
        <taxon>Thermofilales</taxon>
        <taxon>Thermofilaceae</taxon>
        <taxon>Thermofilum</taxon>
    </lineage>
</organism>
<proteinExistence type="predicted"/>
<dbReference type="InterPro" id="IPR001670">
    <property type="entry name" value="ADH_Fe/GldA"/>
</dbReference>
<dbReference type="Gene3D" id="3.40.50.1970">
    <property type="match status" value="1"/>
</dbReference>
<comment type="caution">
    <text evidence="4">The sequence shown here is derived from an EMBL/GenBank/DDBJ whole genome shotgun (WGS) entry which is preliminary data.</text>
</comment>
<dbReference type="InterPro" id="IPR039697">
    <property type="entry name" value="Alcohol_dehydrogenase_Fe"/>
</dbReference>
<keyword evidence="1" id="KW-0560">Oxidoreductase</keyword>
<dbReference type="PROSITE" id="PS00913">
    <property type="entry name" value="ADH_IRON_1"/>
    <property type="match status" value="1"/>
</dbReference>
<dbReference type="PANTHER" id="PTHR11496">
    <property type="entry name" value="ALCOHOL DEHYDROGENASE"/>
    <property type="match status" value="1"/>
</dbReference>
<dbReference type="Pfam" id="PF00465">
    <property type="entry name" value="Fe-ADH"/>
    <property type="match status" value="1"/>
</dbReference>
<dbReference type="FunFam" id="3.40.50.1970:FF:000003">
    <property type="entry name" value="Alcohol dehydrogenase, iron-containing"/>
    <property type="match status" value="1"/>
</dbReference>
<evidence type="ECO:0000259" key="2">
    <source>
        <dbReference type="Pfam" id="PF00465"/>
    </source>
</evidence>
<accession>A0A7C4H413</accession>
<sequence>MISFTHFHPTRVLFGRGALKELGKASEGLGRRALVVTGRTFAVKHGYLDLIRKQLEEKGVQVASFSDVEPNPTLSTVMRCAEAAQRASADFFVAFGGGSVLDTAKAANVVYTLGGRVEDYLYPKTVSGELRPLIAIPTTHGTGSEVTKYAVLVDEKAKMKVTVSGEALYPTVALLDPEVLVHLPRDQAAATGLDALSHAVEAYFSRRATPLSDMFALEASRIAARYLPCAVEGILECREWLLYASLLAGYAINFTGTNVGHGLGYPLTTRYNLPHGLANAMILPGAAVYYEAYMPGRVETYLEYLGLKGMLGGLRELLTELKRLVGAPLRLRELGISERDLESLASEGLRYQRNLQNSPFDFREEHAKRILEIVY</sequence>
<name>A0A7C4H413_THEPE</name>
<reference evidence="4" key="1">
    <citation type="journal article" date="2020" name="mSystems">
        <title>Genome- and Community-Level Interaction Insights into Carbon Utilization and Element Cycling Functions of Hydrothermarchaeota in Hydrothermal Sediment.</title>
        <authorList>
            <person name="Zhou Z."/>
            <person name="Liu Y."/>
            <person name="Xu W."/>
            <person name="Pan J."/>
            <person name="Luo Z.H."/>
            <person name="Li M."/>
        </authorList>
    </citation>
    <scope>NUCLEOTIDE SEQUENCE</scope>
    <source>
        <strain evidence="4">SpSt-649</strain>
    </source>
</reference>
<dbReference type="SUPFAM" id="SSF56796">
    <property type="entry name" value="Dehydroquinate synthase-like"/>
    <property type="match status" value="1"/>
</dbReference>
<feature type="domain" description="Alcohol dehydrogenase iron-type/glycerol dehydrogenase GldA" evidence="2">
    <location>
        <begin position="9"/>
        <end position="177"/>
    </location>
</feature>
<dbReference type="Gene3D" id="1.20.1090.10">
    <property type="entry name" value="Dehydroquinate synthase-like - alpha domain"/>
    <property type="match status" value="1"/>
</dbReference>
<feature type="domain" description="Fe-containing alcohol dehydrogenase-like C-terminal" evidence="3">
    <location>
        <begin position="189"/>
        <end position="372"/>
    </location>
</feature>
<dbReference type="InterPro" id="IPR056798">
    <property type="entry name" value="ADH_Fe_C"/>
</dbReference>
<dbReference type="GO" id="GO:0004022">
    <property type="term" value="F:alcohol dehydrogenase (NAD+) activity"/>
    <property type="evidence" value="ECO:0007669"/>
    <property type="project" value="TreeGrafter"/>
</dbReference>
<gene>
    <name evidence="4" type="ORF">ENU21_02275</name>
</gene>
<dbReference type="PANTHER" id="PTHR11496:SF103">
    <property type="entry name" value="DEHYDROGENASE, PUTATIVE-RELATED"/>
    <property type="match status" value="1"/>
</dbReference>
<dbReference type="Pfam" id="PF25137">
    <property type="entry name" value="ADH_Fe_C"/>
    <property type="match status" value="1"/>
</dbReference>